<gene>
    <name evidence="1" type="ORF">AY555_01585</name>
</gene>
<reference evidence="1 2" key="1">
    <citation type="submission" date="2016-02" db="EMBL/GenBank/DDBJ databases">
        <title>Complete Genome of H5569, the type strain of the newly described species Haematospirillium jordaniae.</title>
        <authorList>
            <person name="Nicholson A.C."/>
            <person name="Humrighouse B.W."/>
            <person name="Loparov V."/>
            <person name="McQuiston J.R."/>
        </authorList>
    </citation>
    <scope>NUCLEOTIDE SEQUENCE [LARGE SCALE GENOMIC DNA]</scope>
    <source>
        <strain evidence="1 2">H5569</strain>
    </source>
</reference>
<sequence>MIEREHLPYGASSGIKGRIPPPRQFAPDIGLADMTAKKNQTATKAARGATPLFRKPLFLVAVGVGLAGTAALLAWITYEGNTVTSLSVATPAIQRPSTDMQAVLPTPRTDTPASMPAPTMYATPEASFDVVRIDPEGNTVIAGRAPVGSTVVVMDGVRELGKVITDARGEWVFLPDQPLPPGSRELTLKASDQNGADIPSRDVVILVVPEQKGTRTLAVRSDQRTGESTLLQGAAPLPEGSLLSLDTIDYDRNGTLAVSGRSSGPGLIRLYLDNHPAGEAQSREAGIWRIRPEQKAALGDHTLRADFVDDKGAVKARIELPFQRIEMDSMPEGRRVIVQEGNSLWRLARRAYGDGLAYTVIYDANRGQIRDPDLIYPGQIFVVPSSRSKES</sequence>
<protein>
    <submittedName>
        <fullName evidence="1">Uncharacterized protein</fullName>
    </submittedName>
</protein>
<dbReference type="Pfam" id="PF01476">
    <property type="entry name" value="LysM"/>
    <property type="match status" value="1"/>
</dbReference>
<evidence type="ECO:0000313" key="1">
    <source>
        <dbReference type="EMBL" id="AMW34076.1"/>
    </source>
</evidence>
<dbReference type="AlphaFoldDB" id="A0A143DBP9"/>
<dbReference type="InterPro" id="IPR018392">
    <property type="entry name" value="LysM"/>
</dbReference>
<organism evidence="1 2">
    <name type="scientific">Haematospirillum jordaniae</name>
    <dbReference type="NCBI Taxonomy" id="1549855"/>
    <lineage>
        <taxon>Bacteria</taxon>
        <taxon>Pseudomonadati</taxon>
        <taxon>Pseudomonadota</taxon>
        <taxon>Alphaproteobacteria</taxon>
        <taxon>Rhodospirillales</taxon>
        <taxon>Novispirillaceae</taxon>
        <taxon>Haematospirillum</taxon>
    </lineage>
</organism>
<dbReference type="SMART" id="SM00257">
    <property type="entry name" value="LysM"/>
    <property type="match status" value="1"/>
</dbReference>
<dbReference type="Gene3D" id="3.30.420.430">
    <property type="match status" value="1"/>
</dbReference>
<dbReference type="KEGG" id="hjo:AY555_01585"/>
<dbReference type="InterPro" id="IPR052196">
    <property type="entry name" value="Bact_Kbp"/>
</dbReference>
<dbReference type="PROSITE" id="PS51782">
    <property type="entry name" value="LYSM"/>
    <property type="match status" value="1"/>
</dbReference>
<dbReference type="EMBL" id="CP014525">
    <property type="protein sequence ID" value="AMW34076.1"/>
    <property type="molecule type" value="Genomic_DNA"/>
</dbReference>
<dbReference type="Gene3D" id="3.10.350.10">
    <property type="entry name" value="LysM domain"/>
    <property type="match status" value="1"/>
</dbReference>
<dbReference type="PANTHER" id="PTHR34700">
    <property type="entry name" value="POTASSIUM BINDING PROTEIN KBP"/>
    <property type="match status" value="1"/>
</dbReference>
<name>A0A143DBP9_9PROT</name>
<dbReference type="PANTHER" id="PTHR34700:SF4">
    <property type="entry name" value="PHAGE-LIKE ELEMENT PBSX PROTEIN XKDP"/>
    <property type="match status" value="1"/>
</dbReference>
<keyword evidence="2" id="KW-1185">Reference proteome</keyword>
<dbReference type="InterPro" id="IPR036779">
    <property type="entry name" value="LysM_dom_sf"/>
</dbReference>
<dbReference type="Proteomes" id="UP000076066">
    <property type="component" value="Chromosome"/>
</dbReference>
<accession>A0A143DBP9</accession>
<proteinExistence type="predicted"/>
<evidence type="ECO:0000313" key="2">
    <source>
        <dbReference type="Proteomes" id="UP000076066"/>
    </source>
</evidence>
<dbReference type="OrthoDB" id="370541at2"/>
<dbReference type="STRING" id="1549855.AY555_01585"/>